<keyword evidence="2" id="KW-0732">Signal</keyword>
<evidence type="ECO:0008006" key="5">
    <source>
        <dbReference type="Google" id="ProtNLM"/>
    </source>
</evidence>
<dbReference type="AlphaFoldDB" id="A0A5S9NB64"/>
<evidence type="ECO:0000313" key="3">
    <source>
        <dbReference type="EMBL" id="CAA0086773.1"/>
    </source>
</evidence>
<keyword evidence="4" id="KW-1185">Reference proteome</keyword>
<dbReference type="RefSeq" id="WP_244616489.1">
    <property type="nucleotide sequence ID" value="NZ_CACSAS010000001.1"/>
</dbReference>
<feature type="signal peptide" evidence="2">
    <location>
        <begin position="1"/>
        <end position="31"/>
    </location>
</feature>
<evidence type="ECO:0000256" key="1">
    <source>
        <dbReference type="SAM" id="MobiDB-lite"/>
    </source>
</evidence>
<reference evidence="3 4" key="1">
    <citation type="submission" date="2019-12" db="EMBL/GenBank/DDBJ databases">
        <authorList>
            <person name="Reyes-Prieto M."/>
        </authorList>
    </citation>
    <scope>NUCLEOTIDE SEQUENCE [LARGE SCALE GENOMIC DNA]</scope>
    <source>
        <strain evidence="3">HF14-78462</strain>
    </source>
</reference>
<accession>A0A5S9NB64</accession>
<organism evidence="3 4">
    <name type="scientific">Starkeya nomas</name>
    <dbReference type="NCBI Taxonomy" id="2666134"/>
    <lineage>
        <taxon>Bacteria</taxon>
        <taxon>Pseudomonadati</taxon>
        <taxon>Pseudomonadota</taxon>
        <taxon>Alphaproteobacteria</taxon>
        <taxon>Hyphomicrobiales</taxon>
        <taxon>Xanthobacteraceae</taxon>
        <taxon>Starkeya</taxon>
    </lineage>
</organism>
<evidence type="ECO:0000256" key="2">
    <source>
        <dbReference type="SAM" id="SignalP"/>
    </source>
</evidence>
<dbReference type="EMBL" id="CACSAS010000001">
    <property type="protein sequence ID" value="CAA0086773.1"/>
    <property type="molecule type" value="Genomic_DNA"/>
</dbReference>
<protein>
    <recommendedName>
        <fullName evidence="5">Lysozyme inhibitor LprI N-terminal domain-containing protein</fullName>
    </recommendedName>
</protein>
<proteinExistence type="predicted"/>
<dbReference type="Proteomes" id="UP000433050">
    <property type="component" value="Unassembled WGS sequence"/>
</dbReference>
<feature type="region of interest" description="Disordered" evidence="1">
    <location>
        <begin position="173"/>
        <end position="224"/>
    </location>
</feature>
<feature type="compositionally biased region" description="Low complexity" evidence="1">
    <location>
        <begin position="189"/>
        <end position="208"/>
    </location>
</feature>
<evidence type="ECO:0000313" key="4">
    <source>
        <dbReference type="Proteomes" id="UP000433050"/>
    </source>
</evidence>
<feature type="chain" id="PRO_5024940031" description="Lysozyme inhibitor LprI N-terminal domain-containing protein" evidence="2">
    <location>
        <begin position="32"/>
        <end position="224"/>
    </location>
</feature>
<name>A0A5S9NB64_9HYPH</name>
<sequence>MEARLKHPRAGMPALAGALIVGMLHATPAGAQWIGTPGGSGDGASGSGNVTITAPAPAPGMQGGLGSGFEPAPQPVPQQANPNMAECQTSVQKLRTDLEARGGAVQKAAKAKRPPSELCPLFRNLATAQQAFYAYLNGNKAKCGVPDDVLQKLKANNSQVATTRNRVCEVAKMQENGGGGGGGGPSGPPAQGSVSAGLGLPSGLPSVGTEPGGVFDTLGGDALR</sequence>
<feature type="compositionally biased region" description="Gly residues" evidence="1">
    <location>
        <begin position="176"/>
        <end position="185"/>
    </location>
</feature>
<gene>
    <name evidence="3" type="ORF">STARVERO_00293</name>
</gene>